<dbReference type="FunCoup" id="J4HWS2">
    <property type="interactions" value="94"/>
</dbReference>
<proteinExistence type="inferred from homology"/>
<evidence type="ECO:0000256" key="1">
    <source>
        <dbReference type="ARBA" id="ARBA00008434"/>
    </source>
</evidence>
<dbReference type="InParanoid" id="J4HWS2"/>
<comment type="similarity">
    <text evidence="1 4">Belongs to the universal ribosomal protein uS15 family.</text>
</comment>
<dbReference type="PANTHER" id="PTHR23321:SF26">
    <property type="entry name" value="SMALL RIBOSOMAL SUBUNIT PROTEIN US15M"/>
    <property type="match status" value="1"/>
</dbReference>
<name>J4HWS2_9APHY</name>
<dbReference type="RefSeq" id="XP_012182040.1">
    <property type="nucleotide sequence ID" value="XM_012326650.1"/>
</dbReference>
<sequence>MRKRKSRVAEKANVEKRQQREQLAKANRPHIILGNRPDDVAKWKDCDLAKVIVTEEDILASPIPPIETTPFDESQLPKYFNFGVGDREKELLFDTLPSLTLEGVTRIKQSSGRVDVTSRYQQAEPEEALKTSTLARLVDLRNANARGIAYENRKRIIAEFSESENPMDTGRPEVQAALLTLRIRKLWDHLSKFKKDIGNRRSLRRLVHQRARILRYLKQVDRDRYDRVLERIGLEPESVEGELVV</sequence>
<evidence type="ECO:0000313" key="6">
    <source>
        <dbReference type="EMBL" id="CCM02757.1"/>
    </source>
</evidence>
<dbReference type="SMART" id="SM01387">
    <property type="entry name" value="Ribosomal_S15"/>
    <property type="match status" value="1"/>
</dbReference>
<dbReference type="EMBL" id="HE797091">
    <property type="protein sequence ID" value="CCM02757.1"/>
    <property type="molecule type" value="Genomic_DNA"/>
</dbReference>
<dbReference type="OrthoDB" id="441444at2759"/>
<dbReference type="InterPro" id="IPR000589">
    <property type="entry name" value="Ribosomal_uS15"/>
</dbReference>
<dbReference type="HAMAP" id="MF_01343_B">
    <property type="entry name" value="Ribosomal_uS15_B"/>
    <property type="match status" value="1"/>
</dbReference>
<dbReference type="STRING" id="599839.J4HWS2"/>
<dbReference type="InterPro" id="IPR005290">
    <property type="entry name" value="Ribosomal_uS15_bac-type"/>
</dbReference>
<dbReference type="GO" id="GO:1990904">
    <property type="term" value="C:ribonucleoprotein complex"/>
    <property type="evidence" value="ECO:0007669"/>
    <property type="project" value="UniProtKB-KW"/>
</dbReference>
<evidence type="ECO:0000256" key="4">
    <source>
        <dbReference type="RuleBase" id="RU003919"/>
    </source>
</evidence>
<dbReference type="CDD" id="cd00353">
    <property type="entry name" value="Ribosomal_S15p_S13e"/>
    <property type="match status" value="1"/>
</dbReference>
<dbReference type="NCBIfam" id="TIGR00952">
    <property type="entry name" value="S15_bact"/>
    <property type="match status" value="1"/>
</dbReference>
<dbReference type="PROSITE" id="PS00362">
    <property type="entry name" value="RIBOSOMAL_S15"/>
    <property type="match status" value="1"/>
</dbReference>
<dbReference type="PANTHER" id="PTHR23321">
    <property type="entry name" value="RIBOSOMAL PROTEIN S15, BACTERIAL AND ORGANELLAR"/>
    <property type="match status" value="1"/>
</dbReference>
<reference evidence="6 7" key="1">
    <citation type="journal article" date="2012" name="Appl. Environ. Microbiol.">
        <title>Short-read sequencing for genomic analysis of the brown rot fungus Fibroporia radiculosa.</title>
        <authorList>
            <person name="Tang J.D."/>
            <person name="Perkins A.D."/>
            <person name="Sonstegard T.S."/>
            <person name="Schroeder S.G."/>
            <person name="Burgess S.C."/>
            <person name="Diehl S.V."/>
        </authorList>
    </citation>
    <scope>NUCLEOTIDE SEQUENCE [LARGE SCALE GENOMIC DNA]</scope>
    <source>
        <strain evidence="6 7">TFFH 294</strain>
    </source>
</reference>
<dbReference type="GO" id="GO:0005737">
    <property type="term" value="C:cytoplasm"/>
    <property type="evidence" value="ECO:0007669"/>
    <property type="project" value="UniProtKB-ARBA"/>
</dbReference>
<dbReference type="Gene3D" id="1.10.287.10">
    <property type="entry name" value="S15/NS1, RNA-binding"/>
    <property type="match status" value="1"/>
</dbReference>
<dbReference type="InterPro" id="IPR009068">
    <property type="entry name" value="uS15_NS1_RNA-bd_sf"/>
</dbReference>
<accession>J4HWS2</accession>
<keyword evidence="3 4" id="KW-0687">Ribonucleoprotein</keyword>
<feature type="compositionally biased region" description="Basic and acidic residues" evidence="5">
    <location>
        <begin position="7"/>
        <end position="23"/>
    </location>
</feature>
<dbReference type="Proteomes" id="UP000006352">
    <property type="component" value="Unassembled WGS sequence"/>
</dbReference>
<evidence type="ECO:0000313" key="7">
    <source>
        <dbReference type="Proteomes" id="UP000006352"/>
    </source>
</evidence>
<evidence type="ECO:0000256" key="5">
    <source>
        <dbReference type="SAM" id="MobiDB-lite"/>
    </source>
</evidence>
<keyword evidence="2 4" id="KW-0689">Ribosomal protein</keyword>
<organism evidence="6 7">
    <name type="scientific">Fibroporia radiculosa</name>
    <dbReference type="NCBI Taxonomy" id="599839"/>
    <lineage>
        <taxon>Eukaryota</taxon>
        <taxon>Fungi</taxon>
        <taxon>Dikarya</taxon>
        <taxon>Basidiomycota</taxon>
        <taxon>Agaricomycotina</taxon>
        <taxon>Agaricomycetes</taxon>
        <taxon>Polyporales</taxon>
        <taxon>Fibroporiaceae</taxon>
        <taxon>Fibroporia</taxon>
    </lineage>
</organism>
<dbReference type="Pfam" id="PF00312">
    <property type="entry name" value="Ribosomal_S15"/>
    <property type="match status" value="1"/>
</dbReference>
<dbReference type="GeneID" id="24097668"/>
<dbReference type="GO" id="GO:0005840">
    <property type="term" value="C:ribosome"/>
    <property type="evidence" value="ECO:0007669"/>
    <property type="project" value="UniProtKB-KW"/>
</dbReference>
<dbReference type="HOGENOM" id="CLU_063745_0_0_1"/>
<feature type="region of interest" description="Disordered" evidence="5">
    <location>
        <begin position="1"/>
        <end position="27"/>
    </location>
</feature>
<dbReference type="GO" id="GO:0003735">
    <property type="term" value="F:structural constituent of ribosome"/>
    <property type="evidence" value="ECO:0007669"/>
    <property type="project" value="InterPro"/>
</dbReference>
<evidence type="ECO:0000256" key="2">
    <source>
        <dbReference type="ARBA" id="ARBA00022980"/>
    </source>
</evidence>
<evidence type="ECO:0000256" key="3">
    <source>
        <dbReference type="ARBA" id="ARBA00023274"/>
    </source>
</evidence>
<protein>
    <recommendedName>
        <fullName evidence="8">30S ribosomal protein S15</fullName>
    </recommendedName>
</protein>
<gene>
    <name evidence="6" type="ORF">FIBRA_04865</name>
</gene>
<evidence type="ECO:0008006" key="8">
    <source>
        <dbReference type="Google" id="ProtNLM"/>
    </source>
</evidence>
<dbReference type="SUPFAM" id="SSF47060">
    <property type="entry name" value="S15/NS1 RNA-binding domain"/>
    <property type="match status" value="1"/>
</dbReference>
<dbReference type="GO" id="GO:0006412">
    <property type="term" value="P:translation"/>
    <property type="evidence" value="ECO:0007669"/>
    <property type="project" value="InterPro"/>
</dbReference>
<keyword evidence="7" id="KW-1185">Reference proteome</keyword>
<dbReference type="AlphaFoldDB" id="J4HWS2"/>